<dbReference type="EMBL" id="NPDT01000010">
    <property type="protein sequence ID" value="PJZ64398.1"/>
    <property type="molecule type" value="Genomic_DNA"/>
</dbReference>
<feature type="domain" description="Rieske" evidence="8">
    <location>
        <begin position="11"/>
        <end position="112"/>
    </location>
</feature>
<keyword evidence="6" id="KW-0411">Iron-sulfur</keyword>
<evidence type="ECO:0000256" key="5">
    <source>
        <dbReference type="ARBA" id="ARBA00023004"/>
    </source>
</evidence>
<dbReference type="GO" id="GO:0008942">
    <property type="term" value="F:nitrite reductase [NAD(P)H] activity"/>
    <property type="evidence" value="ECO:0007669"/>
    <property type="project" value="InterPro"/>
</dbReference>
<dbReference type="Pfam" id="PF13806">
    <property type="entry name" value="Rieske_2"/>
    <property type="match status" value="1"/>
</dbReference>
<evidence type="ECO:0000256" key="2">
    <source>
        <dbReference type="ARBA" id="ARBA00022714"/>
    </source>
</evidence>
<dbReference type="NCBIfam" id="TIGR02378">
    <property type="entry name" value="nirD_assim_sml"/>
    <property type="match status" value="1"/>
</dbReference>
<dbReference type="RefSeq" id="WP_100760167.1">
    <property type="nucleotide sequence ID" value="NZ_NPDT01000010.1"/>
</dbReference>
<evidence type="ECO:0000256" key="6">
    <source>
        <dbReference type="ARBA" id="ARBA00023014"/>
    </source>
</evidence>
<dbReference type="PANTHER" id="PTHR43809:SF1">
    <property type="entry name" value="NITRITE REDUCTASE (NADH) LARGE SUBUNIT"/>
    <property type="match status" value="1"/>
</dbReference>
<reference evidence="9 10" key="1">
    <citation type="submission" date="2017-07" db="EMBL/GenBank/DDBJ databases">
        <title>Leptospira spp. isolated from tropical soils.</title>
        <authorList>
            <person name="Thibeaux R."/>
            <person name="Iraola G."/>
            <person name="Ferres I."/>
            <person name="Bierque E."/>
            <person name="Girault D."/>
            <person name="Soupe-Gilbert M.-E."/>
            <person name="Picardeau M."/>
            <person name="Goarant C."/>
        </authorList>
    </citation>
    <scope>NUCLEOTIDE SEQUENCE [LARGE SCALE GENOMIC DNA]</scope>
    <source>
        <strain evidence="9 10">FH2-C-A2</strain>
    </source>
</reference>
<name>A0A2M9Z7M5_9LEPT</name>
<evidence type="ECO:0000256" key="3">
    <source>
        <dbReference type="ARBA" id="ARBA00022723"/>
    </source>
</evidence>
<dbReference type="GO" id="GO:0042128">
    <property type="term" value="P:nitrate assimilation"/>
    <property type="evidence" value="ECO:0007669"/>
    <property type="project" value="UniProtKB-KW"/>
</dbReference>
<gene>
    <name evidence="9" type="primary">nirD</name>
    <name evidence="9" type="ORF">CH371_18450</name>
</gene>
<evidence type="ECO:0000313" key="9">
    <source>
        <dbReference type="EMBL" id="PJZ64398.1"/>
    </source>
</evidence>
<dbReference type="AlphaFoldDB" id="A0A2M9Z7M5"/>
<protein>
    <submittedName>
        <fullName evidence="9">Nitrite reductase (NAD(P)H) small subunit</fullName>
    </submittedName>
</protein>
<keyword evidence="4" id="KW-0560">Oxidoreductase</keyword>
<organism evidence="9 10">
    <name type="scientific">Leptospira wolffii</name>
    <dbReference type="NCBI Taxonomy" id="409998"/>
    <lineage>
        <taxon>Bacteria</taxon>
        <taxon>Pseudomonadati</taxon>
        <taxon>Spirochaetota</taxon>
        <taxon>Spirochaetia</taxon>
        <taxon>Leptospirales</taxon>
        <taxon>Leptospiraceae</taxon>
        <taxon>Leptospira</taxon>
    </lineage>
</organism>
<evidence type="ECO:0000256" key="4">
    <source>
        <dbReference type="ARBA" id="ARBA00023002"/>
    </source>
</evidence>
<dbReference type="GO" id="GO:0051537">
    <property type="term" value="F:2 iron, 2 sulfur cluster binding"/>
    <property type="evidence" value="ECO:0007669"/>
    <property type="project" value="UniProtKB-KW"/>
</dbReference>
<dbReference type="PANTHER" id="PTHR43809">
    <property type="entry name" value="NITRITE REDUCTASE (NADH) LARGE SUBUNIT"/>
    <property type="match status" value="1"/>
</dbReference>
<sequence length="118" mass="13221">MNQTNASKTKVFIAPIGDFPEEGGTCAKIGEEQIAIFRFASRNEWFACENACPHTKDMVLSRGLVGDFQGEPKVACPMHKRNFSLLTGECMNGEDYKVKLYPVIVEEGKVYLELEQID</sequence>
<evidence type="ECO:0000313" key="10">
    <source>
        <dbReference type="Proteomes" id="UP000231912"/>
    </source>
</evidence>
<dbReference type="CDD" id="cd03529">
    <property type="entry name" value="Rieske_NirD"/>
    <property type="match status" value="1"/>
</dbReference>
<proteinExistence type="predicted"/>
<keyword evidence="5" id="KW-0408">Iron</keyword>
<keyword evidence="3" id="KW-0479">Metal-binding</keyword>
<evidence type="ECO:0000256" key="1">
    <source>
        <dbReference type="ARBA" id="ARBA00022617"/>
    </source>
</evidence>
<comment type="caution">
    <text evidence="9">The sequence shown here is derived from an EMBL/GenBank/DDBJ whole genome shotgun (WGS) entry which is preliminary data.</text>
</comment>
<dbReference type="InterPro" id="IPR052034">
    <property type="entry name" value="NasD-like"/>
</dbReference>
<evidence type="ECO:0000259" key="8">
    <source>
        <dbReference type="PROSITE" id="PS51296"/>
    </source>
</evidence>
<dbReference type="GO" id="GO:0046872">
    <property type="term" value="F:metal ion binding"/>
    <property type="evidence" value="ECO:0007669"/>
    <property type="project" value="UniProtKB-KW"/>
</dbReference>
<keyword evidence="2" id="KW-0001">2Fe-2S</keyword>
<evidence type="ECO:0000256" key="7">
    <source>
        <dbReference type="ARBA" id="ARBA00023063"/>
    </source>
</evidence>
<dbReference type="Proteomes" id="UP000231912">
    <property type="component" value="Unassembled WGS sequence"/>
</dbReference>
<dbReference type="PROSITE" id="PS51300">
    <property type="entry name" value="NIRD"/>
    <property type="match status" value="1"/>
</dbReference>
<dbReference type="PROSITE" id="PS51296">
    <property type="entry name" value="RIESKE"/>
    <property type="match status" value="1"/>
</dbReference>
<dbReference type="InterPro" id="IPR036922">
    <property type="entry name" value="Rieske_2Fe-2S_sf"/>
</dbReference>
<keyword evidence="7" id="KW-0534">Nitrate assimilation</keyword>
<dbReference type="InterPro" id="IPR017941">
    <property type="entry name" value="Rieske_2Fe-2S"/>
</dbReference>
<accession>A0A2M9Z7M5</accession>
<dbReference type="InterPro" id="IPR012748">
    <property type="entry name" value="Rieske-like_NirD"/>
</dbReference>
<dbReference type="SUPFAM" id="SSF50022">
    <property type="entry name" value="ISP domain"/>
    <property type="match status" value="1"/>
</dbReference>
<dbReference type="Gene3D" id="2.102.10.10">
    <property type="entry name" value="Rieske [2Fe-2S] iron-sulphur domain"/>
    <property type="match status" value="1"/>
</dbReference>
<keyword evidence="1" id="KW-0349">Heme</keyword>